<dbReference type="EMBL" id="APAU02000010">
    <property type="protein sequence ID" value="EUB62905.1"/>
    <property type="molecule type" value="Genomic_DNA"/>
</dbReference>
<dbReference type="RefSeq" id="XP_024354101.1">
    <property type="nucleotide sequence ID" value="XM_024491595.1"/>
</dbReference>
<dbReference type="Proteomes" id="UP000019149">
    <property type="component" value="Unassembled WGS sequence"/>
</dbReference>
<dbReference type="CTD" id="36338061"/>
<dbReference type="KEGG" id="egl:EGR_02346"/>
<organism evidence="1 2">
    <name type="scientific">Echinococcus granulosus</name>
    <name type="common">Hydatid tapeworm</name>
    <dbReference type="NCBI Taxonomy" id="6210"/>
    <lineage>
        <taxon>Eukaryota</taxon>
        <taxon>Metazoa</taxon>
        <taxon>Spiralia</taxon>
        <taxon>Lophotrochozoa</taxon>
        <taxon>Platyhelminthes</taxon>
        <taxon>Cestoda</taxon>
        <taxon>Eucestoda</taxon>
        <taxon>Cyclophyllidea</taxon>
        <taxon>Taeniidae</taxon>
        <taxon>Echinococcus</taxon>
        <taxon>Echinococcus granulosus group</taxon>
    </lineage>
</organism>
<evidence type="ECO:0000313" key="1">
    <source>
        <dbReference type="EMBL" id="EUB62905.1"/>
    </source>
</evidence>
<accession>W6UMV6</accession>
<keyword evidence="2" id="KW-1185">Reference proteome</keyword>
<name>W6UMV6_ECHGR</name>
<dbReference type="AlphaFoldDB" id="W6UMV6"/>
<dbReference type="GeneID" id="36338061"/>
<evidence type="ECO:0000313" key="2">
    <source>
        <dbReference type="Proteomes" id="UP000019149"/>
    </source>
</evidence>
<protein>
    <submittedName>
        <fullName evidence="1">Uncharacterized protein</fullName>
    </submittedName>
</protein>
<gene>
    <name evidence="1" type="ORF">EGR_02346</name>
</gene>
<reference evidence="1 2" key="1">
    <citation type="journal article" date="2013" name="Nat. Genet.">
        <title>The genome of the hydatid tapeworm Echinococcus granulosus.</title>
        <authorList>
            <person name="Zheng H."/>
            <person name="Zhang W."/>
            <person name="Zhang L."/>
            <person name="Zhang Z."/>
            <person name="Li J."/>
            <person name="Lu G."/>
            <person name="Zhu Y."/>
            <person name="Wang Y."/>
            <person name="Huang Y."/>
            <person name="Liu J."/>
            <person name="Kang H."/>
            <person name="Chen J."/>
            <person name="Wang L."/>
            <person name="Chen A."/>
            <person name="Yu S."/>
            <person name="Gao Z."/>
            <person name="Jin L."/>
            <person name="Gu W."/>
            <person name="Wang Z."/>
            <person name="Zhao L."/>
            <person name="Shi B."/>
            <person name="Wen H."/>
            <person name="Lin R."/>
            <person name="Jones M.K."/>
            <person name="Brejova B."/>
            <person name="Vinar T."/>
            <person name="Zhao G."/>
            <person name="McManus D.P."/>
            <person name="Chen Z."/>
            <person name="Zhou Y."/>
            <person name="Wang S."/>
        </authorList>
    </citation>
    <scope>NUCLEOTIDE SEQUENCE [LARGE SCALE GENOMIC DNA]</scope>
</reference>
<proteinExistence type="predicted"/>
<sequence length="201" mass="23282">MFLMMRILNSRDSMIQLSPLLKRVFFPLVLSKPNLQSYNFSLTFSLMFHLETKVNACFILKSRERKIYGCVEDHRFGPTNTTTTLFYLEKFVQKIELDIMVFFKPEHLKSTLKPARPPKKSVEMNAANSLPTVTFNSLPDDLVTCSCDNCVSFMSIFPLSEFFFLVKYRRHTEFSAIIPLKAQSLPKKSNKKDERASDALE</sequence>
<comment type="caution">
    <text evidence="1">The sequence shown here is derived from an EMBL/GenBank/DDBJ whole genome shotgun (WGS) entry which is preliminary data.</text>
</comment>